<name>A0A9Q9ACG2_9PEZI</name>
<sequence length="88" mass="9915">MVEELVGMVGELDTLAELDMVTELDEVAEDVVTEEEPVDTLLEITLKLAVEDPLEMLLDRLETLLDVDSDRLDEPVFDETPMNEILVL</sequence>
<gene>
    <name evidence="1" type="ORF">Slin15195_G003180</name>
</gene>
<dbReference type="AlphaFoldDB" id="A0A9Q9ACG2"/>
<dbReference type="Proteomes" id="UP001056384">
    <property type="component" value="Chromosome 1"/>
</dbReference>
<evidence type="ECO:0000313" key="2">
    <source>
        <dbReference type="Proteomes" id="UP001056384"/>
    </source>
</evidence>
<keyword evidence="2" id="KW-1185">Reference proteome</keyword>
<reference evidence="1" key="1">
    <citation type="submission" date="2022-06" db="EMBL/GenBank/DDBJ databases">
        <title>Complete genome sequences of two strains of the flax pathogen Septoria linicola.</title>
        <authorList>
            <person name="Lapalu N."/>
            <person name="Simon A."/>
            <person name="Demenou B."/>
            <person name="Paumier D."/>
            <person name="Guillot M.-P."/>
            <person name="Gout L."/>
            <person name="Valade R."/>
        </authorList>
    </citation>
    <scope>NUCLEOTIDE SEQUENCE</scope>
    <source>
        <strain evidence="1">SE15195</strain>
    </source>
</reference>
<proteinExistence type="predicted"/>
<organism evidence="1 2">
    <name type="scientific">Septoria linicola</name>
    <dbReference type="NCBI Taxonomy" id="215465"/>
    <lineage>
        <taxon>Eukaryota</taxon>
        <taxon>Fungi</taxon>
        <taxon>Dikarya</taxon>
        <taxon>Ascomycota</taxon>
        <taxon>Pezizomycotina</taxon>
        <taxon>Dothideomycetes</taxon>
        <taxon>Dothideomycetidae</taxon>
        <taxon>Mycosphaerellales</taxon>
        <taxon>Mycosphaerellaceae</taxon>
        <taxon>Septoria</taxon>
    </lineage>
</organism>
<accession>A0A9Q9ACG2</accession>
<evidence type="ECO:0000313" key="1">
    <source>
        <dbReference type="EMBL" id="USW46999.1"/>
    </source>
</evidence>
<protein>
    <submittedName>
        <fullName evidence="1">Uncharacterized protein</fullName>
    </submittedName>
</protein>
<dbReference type="EMBL" id="CP099418">
    <property type="protein sequence ID" value="USW46999.1"/>
    <property type="molecule type" value="Genomic_DNA"/>
</dbReference>